<comment type="caution">
    <text evidence="1">The sequence shown here is derived from an EMBL/GenBank/DDBJ whole genome shotgun (WGS) entry which is preliminary data.</text>
</comment>
<sequence>MAKRVIRGELSKKGIQSIIDQLQDYKQDLHRKAELLCQRLAEAGLTVAQAKVGESPLGKTISLRIDMEPSKAGCKAMLIASGQTKSNDYGTISTLCLVEFGSGIRYNHVGNPKAPEFGMGVGTFPGQKWAFNEDGWWYLGDDDEWHHSYGVKATMPMYNASVAIRQHVAAIVKEVFGG</sequence>
<evidence type="ECO:0000313" key="2">
    <source>
        <dbReference type="Proteomes" id="UP000013126"/>
    </source>
</evidence>
<dbReference type="HOGENOM" id="CLU_1515344_0_0_9"/>
<dbReference type="GeneID" id="23113380"/>
<protein>
    <recommendedName>
        <fullName evidence="3">HK97 gp10 family phage protein</fullName>
    </recommendedName>
</protein>
<reference evidence="1 2" key="1">
    <citation type="submission" date="2013-01" db="EMBL/GenBank/DDBJ databases">
        <title>The Genome Sequence of Clostridium bolteae 90A9.</title>
        <authorList>
            <consortium name="The Broad Institute Genome Sequencing Platform"/>
            <person name="Earl A."/>
            <person name="Ward D."/>
            <person name="Feldgarden M."/>
            <person name="Gevers D."/>
            <person name="Courvalin P."/>
            <person name="Lambert T."/>
            <person name="Walker B."/>
            <person name="Young S.K."/>
            <person name="Zeng Q."/>
            <person name="Gargeya S."/>
            <person name="Fitzgerald M."/>
            <person name="Haas B."/>
            <person name="Abouelleil A."/>
            <person name="Alvarado L."/>
            <person name="Arachchi H.M."/>
            <person name="Berlin A.M."/>
            <person name="Chapman S.B."/>
            <person name="Dewar J."/>
            <person name="Goldberg J."/>
            <person name="Griggs A."/>
            <person name="Gujja S."/>
            <person name="Hansen M."/>
            <person name="Howarth C."/>
            <person name="Imamovic A."/>
            <person name="Larimer J."/>
            <person name="McCowan C."/>
            <person name="Murphy C."/>
            <person name="Neiman D."/>
            <person name="Pearson M."/>
            <person name="Priest M."/>
            <person name="Roberts A."/>
            <person name="Saif S."/>
            <person name="Shea T."/>
            <person name="Sisk P."/>
            <person name="Sykes S."/>
            <person name="Wortman J."/>
            <person name="Nusbaum C."/>
            <person name="Birren B."/>
        </authorList>
    </citation>
    <scope>NUCLEOTIDE SEQUENCE [LARGE SCALE GENOMIC DNA]</scope>
    <source>
        <strain evidence="1 2">90A9</strain>
    </source>
</reference>
<dbReference type="OrthoDB" id="1976809at2"/>
<gene>
    <name evidence="1" type="ORF">HMPREF1085_02279</name>
</gene>
<dbReference type="RefSeq" id="WP_002575523.1">
    <property type="nucleotide sequence ID" value="NZ_KB851182.1"/>
</dbReference>
<dbReference type="EMBL" id="AGYH01000005">
    <property type="protein sequence ID" value="ENZ50796.1"/>
    <property type="molecule type" value="Genomic_DNA"/>
</dbReference>
<dbReference type="Proteomes" id="UP000013126">
    <property type="component" value="Unassembled WGS sequence"/>
</dbReference>
<organism evidence="1 2">
    <name type="scientific">Enterocloster bolteae 90A9</name>
    <dbReference type="NCBI Taxonomy" id="997894"/>
    <lineage>
        <taxon>Bacteria</taxon>
        <taxon>Bacillati</taxon>
        <taxon>Bacillota</taxon>
        <taxon>Clostridia</taxon>
        <taxon>Lachnospirales</taxon>
        <taxon>Lachnospiraceae</taxon>
        <taxon>Enterocloster</taxon>
    </lineage>
</organism>
<dbReference type="PATRIC" id="fig|997894.4.peg.2424"/>
<proteinExistence type="predicted"/>
<evidence type="ECO:0008006" key="3">
    <source>
        <dbReference type="Google" id="ProtNLM"/>
    </source>
</evidence>
<dbReference type="AlphaFoldDB" id="R0AFF4"/>
<evidence type="ECO:0000313" key="1">
    <source>
        <dbReference type="EMBL" id="ENZ50796.1"/>
    </source>
</evidence>
<accession>R0AFF4</accession>
<name>R0AFF4_9FIRM</name>
<keyword evidence="2" id="KW-1185">Reference proteome</keyword>